<name>A0A9X4JF27_ACTEU</name>
<organism evidence="1 2">
    <name type="scientific">Actinobacillus equuli subsp. equuli</name>
    <dbReference type="NCBI Taxonomy" id="202947"/>
    <lineage>
        <taxon>Bacteria</taxon>
        <taxon>Pseudomonadati</taxon>
        <taxon>Pseudomonadota</taxon>
        <taxon>Gammaproteobacteria</taxon>
        <taxon>Pasteurellales</taxon>
        <taxon>Pasteurellaceae</taxon>
        <taxon>Actinobacillus</taxon>
    </lineage>
</organism>
<accession>A0A9X4JF27</accession>
<dbReference type="Proteomes" id="UP001142444">
    <property type="component" value="Unassembled WGS sequence"/>
</dbReference>
<reference evidence="1" key="1">
    <citation type="submission" date="2022-11" db="EMBL/GenBank/DDBJ databases">
        <authorList>
            <person name="Kamali M."/>
            <person name="Peak L."/>
            <person name="Go Y.Y."/>
            <person name="Balasuriya U.B.R."/>
            <person name="Carossino M."/>
        </authorList>
    </citation>
    <scope>NUCLEOTIDE SEQUENCE</scope>
    <source>
        <strain evidence="1">4524</strain>
    </source>
</reference>
<evidence type="ECO:0000313" key="2">
    <source>
        <dbReference type="Proteomes" id="UP001142444"/>
    </source>
</evidence>
<comment type="caution">
    <text evidence="1">The sequence shown here is derived from an EMBL/GenBank/DDBJ whole genome shotgun (WGS) entry which is preliminary data.</text>
</comment>
<dbReference type="RefSeq" id="WP_275218572.1">
    <property type="nucleotide sequence ID" value="NZ_JAPHVQ010000026.1"/>
</dbReference>
<dbReference type="AlphaFoldDB" id="A0A9X4JF27"/>
<reference evidence="1" key="2">
    <citation type="journal article" date="2023" name="Pathogens">
        <title>Pathological Features and Genomic Characterization of an Actinobacillus equuli subsp. equuli Bearing Unique Virulence-Associated Genes from an Adult Horse with Pleuropneumonia.</title>
        <authorList>
            <person name="Kamali M."/>
            <person name="Carossino M."/>
            <person name="Del Piero F."/>
            <person name="Peak L."/>
            <person name="Mitchell M.S."/>
            <person name="Willette J."/>
            <person name="Baker R."/>
            <person name="Li F."/>
            <person name="Kenez A."/>
            <person name="Balasuriya U.B.R."/>
            <person name="Go Y.Y."/>
        </authorList>
    </citation>
    <scope>NUCLEOTIDE SEQUENCE</scope>
    <source>
        <strain evidence="1">4524</strain>
    </source>
</reference>
<protein>
    <submittedName>
        <fullName evidence="1">Uncharacterized protein</fullName>
    </submittedName>
</protein>
<evidence type="ECO:0000313" key="1">
    <source>
        <dbReference type="EMBL" id="MDE8035788.1"/>
    </source>
</evidence>
<dbReference type="EMBL" id="JAPHVQ010000026">
    <property type="protein sequence ID" value="MDE8035788.1"/>
    <property type="molecule type" value="Genomic_DNA"/>
</dbReference>
<sequence length="69" mass="8068">MRKETADKTIRLKKHEAIELKELSFELTKASILNGHQKIYKESDIVHFLIEQGSKRITINKDGELVFKE</sequence>
<proteinExistence type="predicted"/>
<gene>
    <name evidence="1" type="ORF">OQ257_11560</name>
</gene>
<keyword evidence="2" id="KW-1185">Reference proteome</keyword>